<feature type="domain" description="Aminoglycoside phosphotransferase" evidence="1">
    <location>
        <begin position="84"/>
        <end position="250"/>
    </location>
</feature>
<dbReference type="PANTHER" id="PTHR21310:SF15">
    <property type="entry name" value="AMINOGLYCOSIDE PHOSPHOTRANSFERASE DOMAIN-CONTAINING PROTEIN"/>
    <property type="match status" value="1"/>
</dbReference>
<dbReference type="EMBL" id="CP031389">
    <property type="protein sequence ID" value="QPH09328.1"/>
    <property type="molecule type" value="Genomic_DNA"/>
</dbReference>
<dbReference type="AlphaFoldDB" id="A0A7S9KV56"/>
<dbReference type="InterPro" id="IPR011009">
    <property type="entry name" value="Kinase-like_dom_sf"/>
</dbReference>
<dbReference type="OrthoDB" id="4177236at2759"/>
<gene>
    <name evidence="2" type="ORF">C2857_000054</name>
</gene>
<evidence type="ECO:0000313" key="3">
    <source>
        <dbReference type="Proteomes" id="UP000594364"/>
    </source>
</evidence>
<evidence type="ECO:0000313" key="2">
    <source>
        <dbReference type="EMBL" id="QPH09328.1"/>
    </source>
</evidence>
<dbReference type="PANTHER" id="PTHR21310">
    <property type="entry name" value="AMINOGLYCOSIDE PHOSPHOTRANSFERASE-RELATED-RELATED"/>
    <property type="match status" value="1"/>
</dbReference>
<name>A0A7S9KV56_EPIFF</name>
<reference evidence="2 3" key="1">
    <citation type="journal article" date="2018" name="PLoS Genet.">
        <title>Repeat elements organise 3D genome structure and mediate transcription in the filamentous fungus Epichloe festucae.</title>
        <authorList>
            <person name="Winter D.J."/>
            <person name="Ganley A.R.D."/>
            <person name="Young C.A."/>
            <person name="Liachko I."/>
            <person name="Schardl C.L."/>
            <person name="Dupont P.Y."/>
            <person name="Berry D."/>
            <person name="Ram A."/>
            <person name="Scott B."/>
            <person name="Cox M.P."/>
        </authorList>
    </citation>
    <scope>NUCLEOTIDE SEQUENCE [LARGE SCALE GENOMIC DNA]</scope>
    <source>
        <strain evidence="2 3">Fl1</strain>
    </source>
</reference>
<protein>
    <recommendedName>
        <fullName evidence="1">Aminoglycoside phosphotransferase domain-containing protein</fullName>
    </recommendedName>
</protein>
<dbReference type="Proteomes" id="UP000594364">
    <property type="component" value="Chromosome 5"/>
</dbReference>
<proteinExistence type="predicted"/>
<accession>A0A7S9KV56</accession>
<dbReference type="CDD" id="cd05120">
    <property type="entry name" value="APH_ChoK_like"/>
    <property type="match status" value="1"/>
</dbReference>
<organism evidence="2 3">
    <name type="scientific">Epichloe festucae (strain Fl1)</name>
    <dbReference type="NCBI Taxonomy" id="877507"/>
    <lineage>
        <taxon>Eukaryota</taxon>
        <taxon>Fungi</taxon>
        <taxon>Dikarya</taxon>
        <taxon>Ascomycota</taxon>
        <taxon>Pezizomycotina</taxon>
        <taxon>Sordariomycetes</taxon>
        <taxon>Hypocreomycetidae</taxon>
        <taxon>Hypocreales</taxon>
        <taxon>Clavicipitaceae</taxon>
        <taxon>Epichloe</taxon>
    </lineage>
</organism>
<dbReference type="InterPro" id="IPR051678">
    <property type="entry name" value="AGP_Transferase"/>
</dbReference>
<sequence>MSKFLDTPIPDDLVFANAPNCRTRRDASTRYVQSSNVSERQPHSTNDEEIIHTIFDPFSMGMIVDRQIIVQKDGLIRKSVRTSISDLEGEKRRLELIRGTTTVPVPQVMNYYSSQDFDHLVMERLPGRTLESVWSHLSVEEKESIANQIACFTNQLRRLRNDDIDAHLFLRQEIPSGLSNSTDLSMERIKTYSEIKPITDFVRERSQRFDHEKNVFTHGDLDWSNILITDKKVSGIVDLECGGFLPPYCEWIAVKRLSDNHPWFELLEPRLNLPEWNSIWEVEQLISALSEHSQWALTPQDRTANVSEGWTQVSTILGACIQDPPLITYAIRSKHPWWLEHKPRVDLPVSVFKLV</sequence>
<dbReference type="Pfam" id="PF01636">
    <property type="entry name" value="APH"/>
    <property type="match status" value="1"/>
</dbReference>
<dbReference type="SUPFAM" id="SSF56112">
    <property type="entry name" value="Protein kinase-like (PK-like)"/>
    <property type="match status" value="1"/>
</dbReference>
<dbReference type="InterPro" id="IPR002575">
    <property type="entry name" value="Aminoglycoside_PTrfase"/>
</dbReference>
<evidence type="ECO:0000259" key="1">
    <source>
        <dbReference type="Pfam" id="PF01636"/>
    </source>
</evidence>
<keyword evidence="3" id="KW-1185">Reference proteome</keyword>
<dbReference type="Gene3D" id="3.90.1200.10">
    <property type="match status" value="1"/>
</dbReference>